<accession>A0A0F9W7S7</accession>
<evidence type="ECO:0000256" key="1">
    <source>
        <dbReference type="SAM" id="MobiDB-lite"/>
    </source>
</evidence>
<evidence type="ECO:0000313" key="2">
    <source>
        <dbReference type="EMBL" id="KKN81736.1"/>
    </source>
</evidence>
<reference evidence="2" key="1">
    <citation type="journal article" date="2015" name="Nature">
        <title>Complex archaea that bridge the gap between prokaryotes and eukaryotes.</title>
        <authorList>
            <person name="Spang A."/>
            <person name="Saw J.H."/>
            <person name="Jorgensen S.L."/>
            <person name="Zaremba-Niedzwiedzka K."/>
            <person name="Martijn J."/>
            <person name="Lind A.E."/>
            <person name="van Eijk R."/>
            <person name="Schleper C."/>
            <person name="Guy L."/>
            <person name="Ettema T.J."/>
        </authorList>
    </citation>
    <scope>NUCLEOTIDE SEQUENCE</scope>
</reference>
<sequence length="100" mass="11076">MAKAFVIADSVHRGMLVSYLRAHRYYHKGENPTAIVIPNIPEIDGVPVFYGADGELFVQVEEAQIEQERIAEEEASARSDNDNQGSEGNDEPNTSETVIQ</sequence>
<proteinExistence type="predicted"/>
<feature type="compositionally biased region" description="Polar residues" evidence="1">
    <location>
        <begin position="82"/>
        <end position="100"/>
    </location>
</feature>
<dbReference type="EMBL" id="LAZR01000211">
    <property type="protein sequence ID" value="KKN81736.1"/>
    <property type="molecule type" value="Genomic_DNA"/>
</dbReference>
<protein>
    <submittedName>
        <fullName evidence="2">Uncharacterized protein</fullName>
    </submittedName>
</protein>
<organism evidence="2">
    <name type="scientific">marine sediment metagenome</name>
    <dbReference type="NCBI Taxonomy" id="412755"/>
    <lineage>
        <taxon>unclassified sequences</taxon>
        <taxon>metagenomes</taxon>
        <taxon>ecological metagenomes</taxon>
    </lineage>
</organism>
<comment type="caution">
    <text evidence="2">The sequence shown here is derived from an EMBL/GenBank/DDBJ whole genome shotgun (WGS) entry which is preliminary data.</text>
</comment>
<dbReference type="AlphaFoldDB" id="A0A0F9W7S7"/>
<feature type="compositionally biased region" description="Basic and acidic residues" evidence="1">
    <location>
        <begin position="67"/>
        <end position="81"/>
    </location>
</feature>
<name>A0A0F9W7S7_9ZZZZ</name>
<feature type="region of interest" description="Disordered" evidence="1">
    <location>
        <begin position="67"/>
        <end position="100"/>
    </location>
</feature>
<gene>
    <name evidence="2" type="ORF">LCGC14_0316480</name>
</gene>